<dbReference type="EMBL" id="DVFU01000093">
    <property type="protein sequence ID" value="HIQ65032.1"/>
    <property type="molecule type" value="Genomic_DNA"/>
</dbReference>
<feature type="transmembrane region" description="Helical" evidence="2">
    <location>
        <begin position="268"/>
        <end position="295"/>
    </location>
</feature>
<evidence type="ECO:0000313" key="4">
    <source>
        <dbReference type="EMBL" id="HIQ65032.1"/>
    </source>
</evidence>
<keyword evidence="2" id="KW-0812">Transmembrane</keyword>
<organism evidence="4 5">
    <name type="scientific">Candidatus Faecenecus gallistercoris</name>
    <dbReference type="NCBI Taxonomy" id="2840793"/>
    <lineage>
        <taxon>Bacteria</taxon>
        <taxon>Bacillati</taxon>
        <taxon>Bacillota</taxon>
        <taxon>Bacillota incertae sedis</taxon>
        <taxon>Candidatus Faecenecus</taxon>
    </lineage>
</organism>
<keyword evidence="2" id="KW-0472">Membrane</keyword>
<keyword evidence="2" id="KW-1133">Transmembrane helix</keyword>
<dbReference type="GO" id="GO:0003677">
    <property type="term" value="F:DNA binding"/>
    <property type="evidence" value="ECO:0007669"/>
    <property type="project" value="UniProtKB-KW"/>
</dbReference>
<feature type="transmembrane region" description="Helical" evidence="2">
    <location>
        <begin position="302"/>
        <end position="327"/>
    </location>
</feature>
<comment type="caution">
    <text evidence="4">The sequence shown here is derived from an EMBL/GenBank/DDBJ whole genome shotgun (WGS) entry which is preliminary data.</text>
</comment>
<evidence type="ECO:0000313" key="5">
    <source>
        <dbReference type="Proteomes" id="UP000886725"/>
    </source>
</evidence>
<feature type="domain" description="HTH cro/C1-type" evidence="3">
    <location>
        <begin position="7"/>
        <end position="61"/>
    </location>
</feature>
<dbReference type="PANTHER" id="PTHR46558:SF13">
    <property type="entry name" value="HTH-TYPE TRANSCRIPTIONAL REGULATOR IMMR"/>
    <property type="match status" value="1"/>
</dbReference>
<dbReference type="InterPro" id="IPR010982">
    <property type="entry name" value="Lambda_DNA-bd_dom_sf"/>
</dbReference>
<reference evidence="4" key="1">
    <citation type="submission" date="2020-10" db="EMBL/GenBank/DDBJ databases">
        <authorList>
            <person name="Gilroy R."/>
        </authorList>
    </citation>
    <scope>NUCLEOTIDE SEQUENCE</scope>
    <source>
        <strain evidence="4">CHK165-10780</strain>
    </source>
</reference>
<evidence type="ECO:0000259" key="3">
    <source>
        <dbReference type="PROSITE" id="PS50943"/>
    </source>
</evidence>
<gene>
    <name evidence="4" type="ORF">IAC85_04760</name>
</gene>
<dbReference type="PROSITE" id="PS50943">
    <property type="entry name" value="HTH_CROC1"/>
    <property type="match status" value="1"/>
</dbReference>
<dbReference type="Pfam" id="PF01381">
    <property type="entry name" value="HTH_3"/>
    <property type="match status" value="1"/>
</dbReference>
<feature type="transmembrane region" description="Helical" evidence="2">
    <location>
        <begin position="153"/>
        <end position="177"/>
    </location>
</feature>
<feature type="transmembrane region" description="Helical" evidence="2">
    <location>
        <begin position="234"/>
        <end position="262"/>
    </location>
</feature>
<name>A0A9D1CKQ5_9FIRM</name>
<dbReference type="AlphaFoldDB" id="A0A9D1CKQ5"/>
<dbReference type="PANTHER" id="PTHR46558">
    <property type="entry name" value="TRACRIPTIONAL REGULATORY PROTEIN-RELATED-RELATED"/>
    <property type="match status" value="1"/>
</dbReference>
<dbReference type="SMART" id="SM00530">
    <property type="entry name" value="HTH_XRE"/>
    <property type="match status" value="1"/>
</dbReference>
<protein>
    <submittedName>
        <fullName evidence="4">Helix-turn-helix transcriptional regulator</fullName>
    </submittedName>
</protein>
<dbReference type="CDD" id="cd00093">
    <property type="entry name" value="HTH_XRE"/>
    <property type="match status" value="1"/>
</dbReference>
<evidence type="ECO:0000256" key="2">
    <source>
        <dbReference type="SAM" id="Phobius"/>
    </source>
</evidence>
<dbReference type="Proteomes" id="UP000886725">
    <property type="component" value="Unassembled WGS sequence"/>
</dbReference>
<feature type="transmembrane region" description="Helical" evidence="2">
    <location>
        <begin position="113"/>
        <end position="133"/>
    </location>
</feature>
<sequence>MKFCEKLAKQRKNNNLSQEQLAEMLSVSRQAVSKWENGSSYPDMDKIISISKILNCTLEDLLDDGVIKHDSQPEEPQKRHSWIHDWFQSFLNFTEKTYNMFCRLTWKGKVRCLFELLLIGLFLVAIGAIVYSISDWVLYKIFSFLPYSFRHYFVNILGSIIFFAIVLIGIIIFIRLFKMRYLDYMEDVDMKSSESSDETIDGLVSRPRIIIRDSKKEYSFFGPITKFITWIMRICAFFFFLLFAFFLVCSVLFDVILFYHSIYSMASFFFGLAILGIIMLLFACMCFLYQFIFVLAIGFRKLFLVAMAGLILIGIGTGLGITVLLTYDEKTSLTEDEYVTSTFTTVLEDDVSWIDTPFNVPLDYVIDPTLGDREIKVEVQLASFLEYDTDTFGHVCPDTENDNSDHLCNSFTIYYKGLSFYEIYHLFLESLQNHSIWAVNRDQWMKVTVTCNQETFDTITNSD</sequence>
<accession>A0A9D1CKQ5</accession>
<dbReference type="InterPro" id="IPR001387">
    <property type="entry name" value="Cro/C1-type_HTH"/>
</dbReference>
<dbReference type="SUPFAM" id="SSF47413">
    <property type="entry name" value="lambda repressor-like DNA-binding domains"/>
    <property type="match status" value="1"/>
</dbReference>
<dbReference type="Gene3D" id="1.10.260.40">
    <property type="entry name" value="lambda repressor-like DNA-binding domains"/>
    <property type="match status" value="1"/>
</dbReference>
<evidence type="ECO:0000256" key="1">
    <source>
        <dbReference type="ARBA" id="ARBA00023125"/>
    </source>
</evidence>
<keyword evidence="1" id="KW-0238">DNA-binding</keyword>
<proteinExistence type="predicted"/>
<reference evidence="4" key="2">
    <citation type="journal article" date="2021" name="PeerJ">
        <title>Extensive microbial diversity within the chicken gut microbiome revealed by metagenomics and culture.</title>
        <authorList>
            <person name="Gilroy R."/>
            <person name="Ravi A."/>
            <person name="Getino M."/>
            <person name="Pursley I."/>
            <person name="Horton D.L."/>
            <person name="Alikhan N.F."/>
            <person name="Baker D."/>
            <person name="Gharbi K."/>
            <person name="Hall N."/>
            <person name="Watson M."/>
            <person name="Adriaenssens E.M."/>
            <person name="Foster-Nyarko E."/>
            <person name="Jarju S."/>
            <person name="Secka A."/>
            <person name="Antonio M."/>
            <person name="Oren A."/>
            <person name="Chaudhuri R.R."/>
            <person name="La Ragione R."/>
            <person name="Hildebrand F."/>
            <person name="Pallen M.J."/>
        </authorList>
    </citation>
    <scope>NUCLEOTIDE SEQUENCE</scope>
    <source>
        <strain evidence="4">CHK165-10780</strain>
    </source>
</reference>